<feature type="domain" description="Threonine/serine exporter-like N-terminal" evidence="8">
    <location>
        <begin position="8"/>
        <end position="246"/>
    </location>
</feature>
<evidence type="ECO:0000259" key="9">
    <source>
        <dbReference type="Pfam" id="PF12821"/>
    </source>
</evidence>
<feature type="transmembrane region" description="Helical" evidence="7">
    <location>
        <begin position="164"/>
        <end position="186"/>
    </location>
</feature>
<accession>A0AAU7Z1T8</accession>
<dbReference type="AlphaFoldDB" id="A0AAU7Z1T8"/>
<dbReference type="PANTHER" id="PTHR34390:SF2">
    <property type="entry name" value="SUCCINATE TRANSPORTER SUBUNIT YJJP-RELATED"/>
    <property type="match status" value="1"/>
</dbReference>
<evidence type="ECO:0000256" key="2">
    <source>
        <dbReference type="ARBA" id="ARBA00022475"/>
    </source>
</evidence>
<evidence type="ECO:0000313" key="10">
    <source>
        <dbReference type="EMBL" id="XCB22856.1"/>
    </source>
</evidence>
<feature type="transmembrane region" description="Helical" evidence="7">
    <location>
        <begin position="113"/>
        <end position="130"/>
    </location>
</feature>
<dbReference type="GO" id="GO:0015744">
    <property type="term" value="P:succinate transport"/>
    <property type="evidence" value="ECO:0007669"/>
    <property type="project" value="TreeGrafter"/>
</dbReference>
<keyword evidence="4 7" id="KW-1133">Transmembrane helix</keyword>
<dbReference type="Pfam" id="PF12821">
    <property type="entry name" value="ThrE_2"/>
    <property type="match status" value="1"/>
</dbReference>
<evidence type="ECO:0000256" key="7">
    <source>
        <dbReference type="SAM" id="Phobius"/>
    </source>
</evidence>
<feature type="transmembrane region" description="Helical" evidence="7">
    <location>
        <begin position="312"/>
        <end position="330"/>
    </location>
</feature>
<dbReference type="InterPro" id="IPR024528">
    <property type="entry name" value="ThrE_2"/>
</dbReference>
<name>A0AAU7Z1T8_9BACT</name>
<feature type="transmembrane region" description="Helical" evidence="7">
    <location>
        <begin position="192"/>
        <end position="214"/>
    </location>
</feature>
<dbReference type="KEGG" id="tgi:RBB81_02730"/>
<gene>
    <name evidence="10" type="ORF">RBB81_02730</name>
</gene>
<feature type="transmembrane region" description="Helical" evidence="7">
    <location>
        <begin position="376"/>
        <end position="399"/>
    </location>
</feature>
<dbReference type="EMBL" id="CP132938">
    <property type="protein sequence ID" value="XCB22856.1"/>
    <property type="molecule type" value="Genomic_DNA"/>
</dbReference>
<evidence type="ECO:0000259" key="8">
    <source>
        <dbReference type="Pfam" id="PF06738"/>
    </source>
</evidence>
<organism evidence="10">
    <name type="scientific">Tunturiibacter gelidiferens</name>
    <dbReference type="NCBI Taxonomy" id="3069689"/>
    <lineage>
        <taxon>Bacteria</taxon>
        <taxon>Pseudomonadati</taxon>
        <taxon>Acidobacteriota</taxon>
        <taxon>Terriglobia</taxon>
        <taxon>Terriglobales</taxon>
        <taxon>Acidobacteriaceae</taxon>
        <taxon>Tunturiibacter</taxon>
    </lineage>
</organism>
<feature type="transmembrane region" description="Helical" evidence="7">
    <location>
        <begin position="337"/>
        <end position="356"/>
    </location>
</feature>
<dbReference type="Pfam" id="PF06738">
    <property type="entry name" value="ThrE"/>
    <property type="match status" value="1"/>
</dbReference>
<evidence type="ECO:0000256" key="3">
    <source>
        <dbReference type="ARBA" id="ARBA00022692"/>
    </source>
</evidence>
<evidence type="ECO:0000256" key="1">
    <source>
        <dbReference type="ARBA" id="ARBA00004651"/>
    </source>
</evidence>
<dbReference type="PANTHER" id="PTHR34390">
    <property type="entry name" value="UPF0442 PROTEIN YJJB-RELATED"/>
    <property type="match status" value="1"/>
</dbReference>
<comment type="subcellular location">
    <subcellularLocation>
        <location evidence="1">Cell membrane</location>
        <topology evidence="1">Multi-pass membrane protein</topology>
    </subcellularLocation>
</comment>
<proteinExistence type="inferred from homology"/>
<dbReference type="InterPro" id="IPR010619">
    <property type="entry name" value="ThrE-like_N"/>
</dbReference>
<comment type="similarity">
    <text evidence="6">Belongs to the ThrE exporter (TC 2.A.79) family.</text>
</comment>
<feature type="transmembrane region" description="Helical" evidence="7">
    <location>
        <begin position="260"/>
        <end position="280"/>
    </location>
</feature>
<evidence type="ECO:0000256" key="5">
    <source>
        <dbReference type="ARBA" id="ARBA00023136"/>
    </source>
</evidence>
<evidence type="ECO:0000256" key="4">
    <source>
        <dbReference type="ARBA" id="ARBA00022989"/>
    </source>
</evidence>
<evidence type="ECO:0000256" key="6">
    <source>
        <dbReference type="ARBA" id="ARBA00034125"/>
    </source>
</evidence>
<reference evidence="10" key="1">
    <citation type="submission" date="2023-08" db="EMBL/GenBank/DDBJ databases">
        <authorList>
            <person name="Messyasz A."/>
            <person name="Mannisto M.K."/>
            <person name="Kerkhof L.J."/>
            <person name="Haggblom M."/>
        </authorList>
    </citation>
    <scope>NUCLEOTIDE SEQUENCE</scope>
    <source>
        <strain evidence="10">M8UP39</strain>
    </source>
</reference>
<keyword evidence="5 7" id="KW-0472">Membrane</keyword>
<feature type="domain" description="Threonine/Serine exporter ThrE" evidence="9">
    <location>
        <begin position="266"/>
        <end position="402"/>
    </location>
</feature>
<dbReference type="GO" id="GO:0022857">
    <property type="term" value="F:transmembrane transporter activity"/>
    <property type="evidence" value="ECO:0007669"/>
    <property type="project" value="InterPro"/>
</dbReference>
<dbReference type="InterPro" id="IPR050539">
    <property type="entry name" value="ThrE_Dicarb/AminoAcid_Exp"/>
</dbReference>
<protein>
    <submittedName>
        <fullName evidence="10">Threonine/serine exporter family protein</fullName>
    </submittedName>
</protein>
<reference evidence="10" key="2">
    <citation type="journal article" date="2024" name="Environ. Microbiol.">
        <title>Genome analysis and description of Tunturibacter gen. nov. expands the diversity of Terriglobia in tundra soils.</title>
        <authorList>
            <person name="Messyasz A."/>
            <person name="Mannisto M.K."/>
            <person name="Kerkhof L.J."/>
            <person name="Haggblom M.M."/>
        </authorList>
    </citation>
    <scope>NUCLEOTIDE SEQUENCE</scope>
    <source>
        <strain evidence="10">M8UP39</strain>
    </source>
</reference>
<dbReference type="RefSeq" id="WP_353072641.1">
    <property type="nucleotide sequence ID" value="NZ_CP132938.1"/>
</dbReference>
<keyword evidence="3 7" id="KW-0812">Transmembrane</keyword>
<keyword evidence="2" id="KW-1003">Cell membrane</keyword>
<sequence length="417" mass="43651">MNFEKRSDLVLAFARVLFVNGQSTQQTLDAAARVGDIVGQHGKIFARWGELQLQAKAGDVGLLTAVAADPTGVDMDRVVSTMRAIEDLSAGRLALDDATEAIRTISQAPPAPTWLFTLAAAAGAVALAVIFGVEHLSATALIFVSAGAGAILRRKLARHNTNVFLQPFFASLLSGVIGALAVRYQLSSTLRLVAVCPCMILVPGPHVLNGALDLVRGRVDLGAARLIYAGLVVLAISTGLLLGLALLGTSFPIDPPAREVPLWLDTIAAGVAVFAYSVFFSTPLRMLAWPVVVGMLAHAIRWWSIVVFGSNAATGAVAACLVVGLILTPVSRRWQMPFAAIGFASVVSMIPGVYLFRTASGLVQLAVGSHTTSELISATVADGMTAVTIILAMSLGLIVPKLVIDRIGESARSSLLK</sequence>
<feature type="transmembrane region" description="Helical" evidence="7">
    <location>
        <begin position="226"/>
        <end position="248"/>
    </location>
</feature>
<dbReference type="GO" id="GO:0005886">
    <property type="term" value="C:plasma membrane"/>
    <property type="evidence" value="ECO:0007669"/>
    <property type="project" value="UniProtKB-SubCell"/>
</dbReference>